<comment type="caution">
    <text evidence="1">The sequence shown here is derived from an EMBL/GenBank/DDBJ whole genome shotgun (WGS) entry which is preliminary data.</text>
</comment>
<dbReference type="AlphaFoldDB" id="A0AAW7I7E3"/>
<dbReference type="EMBL" id="JAOPLV010000001">
    <property type="protein sequence ID" value="MDM5138439.1"/>
    <property type="molecule type" value="Genomic_DNA"/>
</dbReference>
<accession>A0AAW7I7E3</accession>
<name>A0AAW7I7E3_9GAMM</name>
<gene>
    <name evidence="1" type="ORF">OB959_01315</name>
</gene>
<evidence type="ECO:0000313" key="2">
    <source>
        <dbReference type="Proteomes" id="UP001168216"/>
    </source>
</evidence>
<sequence>MSAAQLKAELTALLGDLDRVDLAPEELRAITARIQRMMPELNGDGATLAI</sequence>
<dbReference type="Proteomes" id="UP001168216">
    <property type="component" value="Unassembled WGS sequence"/>
</dbReference>
<reference evidence="1" key="1">
    <citation type="submission" date="2023-08" db="EMBL/GenBank/DDBJ databases">
        <title>WGS of Aeromonas isolates.</title>
        <authorList>
            <person name="Lee H."/>
        </authorList>
    </citation>
    <scope>NUCLEOTIDE SEQUENCE</scope>
    <source>
        <strain evidence="1">SL22</strain>
    </source>
</reference>
<proteinExistence type="predicted"/>
<evidence type="ECO:0000313" key="1">
    <source>
        <dbReference type="EMBL" id="MDM5138439.1"/>
    </source>
</evidence>
<organism evidence="1 2">
    <name type="scientific">Aeromonas bestiarum</name>
    <dbReference type="NCBI Taxonomy" id="105751"/>
    <lineage>
        <taxon>Bacteria</taxon>
        <taxon>Pseudomonadati</taxon>
        <taxon>Pseudomonadota</taxon>
        <taxon>Gammaproteobacteria</taxon>
        <taxon>Aeromonadales</taxon>
        <taxon>Aeromonadaceae</taxon>
        <taxon>Aeromonas</taxon>
    </lineage>
</organism>
<dbReference type="RefSeq" id="WP_290021028.1">
    <property type="nucleotide sequence ID" value="NZ_JAOPLV010000001.1"/>
</dbReference>
<protein>
    <submittedName>
        <fullName evidence="1">Uncharacterized protein</fullName>
    </submittedName>
</protein>